<dbReference type="PIRSF" id="PIRSF007028">
    <property type="entry name" value="UCP007028"/>
    <property type="match status" value="1"/>
</dbReference>
<reference evidence="2" key="1">
    <citation type="journal article" date="2019" name="Int. J. Syst. Evol. Microbiol.">
        <title>The Global Catalogue of Microorganisms (GCM) 10K type strain sequencing project: providing services to taxonomists for standard genome sequencing and annotation.</title>
        <authorList>
            <consortium name="The Broad Institute Genomics Platform"/>
            <consortium name="The Broad Institute Genome Sequencing Center for Infectious Disease"/>
            <person name="Wu L."/>
            <person name="Ma J."/>
        </authorList>
    </citation>
    <scope>NUCLEOTIDE SEQUENCE [LARGE SCALE GENOMIC DNA]</scope>
    <source>
        <strain evidence="2">SHR3</strain>
    </source>
</reference>
<dbReference type="InterPro" id="IPR009874">
    <property type="entry name" value="DUF1428"/>
</dbReference>
<evidence type="ECO:0000313" key="2">
    <source>
        <dbReference type="Proteomes" id="UP001595974"/>
    </source>
</evidence>
<name>A0ABW1APY7_9RHOO</name>
<gene>
    <name evidence="1" type="ORF">ACFPTN_07915</name>
</gene>
<sequence length="126" mass="14181">MDNTGKYVDGFLIPVPKDRIGRYREIASLAGQVWMEHGALQYYECIGDDLEIKDMVPFPRAAGAGAEDAVIFSWIVYESRAHRDEVNAAVMADPRMKSMMNDDAPPFDCKRMAYGGFRTLVVLDKN</sequence>
<dbReference type="SUPFAM" id="SSF54909">
    <property type="entry name" value="Dimeric alpha+beta barrel"/>
    <property type="match status" value="1"/>
</dbReference>
<dbReference type="Pfam" id="PF07237">
    <property type="entry name" value="DUF1428"/>
    <property type="match status" value="1"/>
</dbReference>
<keyword evidence="2" id="KW-1185">Reference proteome</keyword>
<comment type="caution">
    <text evidence="1">The sequence shown here is derived from an EMBL/GenBank/DDBJ whole genome shotgun (WGS) entry which is preliminary data.</text>
</comment>
<dbReference type="EMBL" id="JBHSOG010000030">
    <property type="protein sequence ID" value="MFC5769298.1"/>
    <property type="molecule type" value="Genomic_DNA"/>
</dbReference>
<evidence type="ECO:0000313" key="1">
    <source>
        <dbReference type="EMBL" id="MFC5769298.1"/>
    </source>
</evidence>
<dbReference type="InterPro" id="IPR011008">
    <property type="entry name" value="Dimeric_a/b-barrel"/>
</dbReference>
<dbReference type="Proteomes" id="UP001595974">
    <property type="component" value="Unassembled WGS sequence"/>
</dbReference>
<dbReference type="Gene3D" id="3.30.70.100">
    <property type="match status" value="1"/>
</dbReference>
<proteinExistence type="predicted"/>
<organism evidence="1 2">
    <name type="scientific">Thauera sinica</name>
    <dbReference type="NCBI Taxonomy" id="2665146"/>
    <lineage>
        <taxon>Bacteria</taxon>
        <taxon>Pseudomonadati</taxon>
        <taxon>Pseudomonadota</taxon>
        <taxon>Betaproteobacteria</taxon>
        <taxon>Rhodocyclales</taxon>
        <taxon>Zoogloeaceae</taxon>
        <taxon>Thauera</taxon>
    </lineage>
</organism>
<protein>
    <submittedName>
        <fullName evidence="1">DUF1428 domain-containing protein</fullName>
    </submittedName>
</protein>
<accession>A0ABW1APY7</accession>
<dbReference type="RefSeq" id="WP_096446368.1">
    <property type="nucleotide sequence ID" value="NZ_JBHSOG010000030.1"/>
</dbReference>